<dbReference type="STRING" id="1448316.A0A395GSG2"/>
<gene>
    <name evidence="1" type="ORF">BO80DRAFT_479758</name>
</gene>
<dbReference type="Proteomes" id="UP000249402">
    <property type="component" value="Unassembled WGS sequence"/>
</dbReference>
<dbReference type="EMBL" id="KZ824453">
    <property type="protein sequence ID" value="RAK98520.1"/>
    <property type="molecule type" value="Genomic_DNA"/>
</dbReference>
<sequence length="210" mass="22995">MATKGRQDIALLCLAYRESLDIDYEPLISEMSRKCNLVRLPSTGIALRYLANHTPKSIVVTDEGISDPANQGVVKKLKAYIQNGGWVIFALDFARSTTADQFNKLFSQGFGTPWEYGGRSQITCGFNQQCAIPIGRVPVSASSYNLEAHLVKNAAPVEQIVVPMESVESCPAVVAGKQLGKGYLIYCGNDSVEVDLDMVILSVCNWQWLS</sequence>
<evidence type="ECO:0000313" key="2">
    <source>
        <dbReference type="Proteomes" id="UP000249402"/>
    </source>
</evidence>
<dbReference type="OrthoDB" id="245563at2759"/>
<dbReference type="RefSeq" id="XP_025572848.1">
    <property type="nucleotide sequence ID" value="XM_025723317.1"/>
</dbReference>
<accession>A0A395GSG2</accession>
<protein>
    <submittedName>
        <fullName evidence="1">Uncharacterized protein</fullName>
    </submittedName>
</protein>
<proteinExistence type="predicted"/>
<dbReference type="VEuPathDB" id="FungiDB:BO80DRAFT_479758"/>
<organism evidence="1 2">
    <name type="scientific">Aspergillus ibericus CBS 121593</name>
    <dbReference type="NCBI Taxonomy" id="1448316"/>
    <lineage>
        <taxon>Eukaryota</taxon>
        <taxon>Fungi</taxon>
        <taxon>Dikarya</taxon>
        <taxon>Ascomycota</taxon>
        <taxon>Pezizomycotina</taxon>
        <taxon>Eurotiomycetes</taxon>
        <taxon>Eurotiomycetidae</taxon>
        <taxon>Eurotiales</taxon>
        <taxon>Aspergillaceae</taxon>
        <taxon>Aspergillus</taxon>
        <taxon>Aspergillus subgen. Circumdati</taxon>
    </lineage>
</organism>
<evidence type="ECO:0000313" key="1">
    <source>
        <dbReference type="EMBL" id="RAK98520.1"/>
    </source>
</evidence>
<dbReference type="AlphaFoldDB" id="A0A395GSG2"/>
<reference evidence="1 2" key="1">
    <citation type="submission" date="2018-02" db="EMBL/GenBank/DDBJ databases">
        <title>The genomes of Aspergillus section Nigri reveals drivers in fungal speciation.</title>
        <authorList>
            <consortium name="DOE Joint Genome Institute"/>
            <person name="Vesth T.C."/>
            <person name="Nybo J."/>
            <person name="Theobald S."/>
            <person name="Brandl J."/>
            <person name="Frisvad J.C."/>
            <person name="Nielsen K.F."/>
            <person name="Lyhne E.K."/>
            <person name="Kogle M.E."/>
            <person name="Kuo A."/>
            <person name="Riley R."/>
            <person name="Clum A."/>
            <person name="Nolan M."/>
            <person name="Lipzen A."/>
            <person name="Salamov A."/>
            <person name="Henrissat B."/>
            <person name="Wiebenga A."/>
            <person name="De vries R.P."/>
            <person name="Grigoriev I.V."/>
            <person name="Mortensen U.H."/>
            <person name="Andersen M.R."/>
            <person name="Baker S.E."/>
        </authorList>
    </citation>
    <scope>NUCLEOTIDE SEQUENCE [LARGE SCALE GENOMIC DNA]</scope>
    <source>
        <strain evidence="1 2">CBS 121593</strain>
    </source>
</reference>
<dbReference type="GeneID" id="37228182"/>
<name>A0A395GSG2_9EURO</name>
<keyword evidence="2" id="KW-1185">Reference proteome</keyword>